<dbReference type="InterPro" id="IPR000209">
    <property type="entry name" value="Peptidase_S8/S53_dom"/>
</dbReference>
<evidence type="ECO:0000313" key="12">
    <source>
        <dbReference type="EMBL" id="KXJ87242.1"/>
    </source>
</evidence>
<dbReference type="InterPro" id="IPR023828">
    <property type="entry name" value="Peptidase_S8_Ser-AS"/>
</dbReference>
<evidence type="ECO:0000256" key="7">
    <source>
        <dbReference type="PROSITE-ProRule" id="PRU01240"/>
    </source>
</evidence>
<feature type="active site" description="Charge relay system" evidence="6 7">
    <location>
        <position position="161"/>
    </location>
</feature>
<dbReference type="InterPro" id="IPR010435">
    <property type="entry name" value="C5a/SBT2-like_Fn3"/>
</dbReference>
<feature type="domain" description="Peptidase S8/S53" evidence="10">
    <location>
        <begin position="152"/>
        <end position="429"/>
    </location>
</feature>
<evidence type="ECO:0000256" key="9">
    <source>
        <dbReference type="SAM" id="SignalP"/>
    </source>
</evidence>
<dbReference type="PRINTS" id="PR00723">
    <property type="entry name" value="SUBTILISIN"/>
</dbReference>
<comment type="similarity">
    <text evidence="1 7 8">Belongs to the peptidase S8 family.</text>
</comment>
<sequence length="780" mass="81925">MVRLSAQAAALVGLLAYAVQGAEPSMTPGDGQDFVQPRLQTYIVEYDPSAAHLQAKRSEIFSASDIEVLAHFDSPVFSGAQVSTAAAVGQQTVDQLTALPGVLRAWPDEEVHLVAPVSVGKRQQAYSDDEASRYAVHWATGVDKLHERGIFGNGVKIGIVDTGIWYNHSALGGGFGPGFKVAGGYDLVGKGWAPGGVLQPGVDLPFDEQGHGSHVAGIVAGSFPATGWRGVAPEASLHAYKVFGASGSTQNSVVIAALLRAFDDGMDIITASLGGPSGYPDNALAVVANRIAAEGVVVTFAAGNSGVGGPFFADNGGAGEFVISVASADVKRTAGGDNSSSSTTTLLRPSSYTSWGGLYDLSVKPDVAAPGRDIYSCWIGADNNSFSVISGTSMATPYVAGVAALYLSAKGGRAVRGRATAKQVGMRIVASGNSLDSAVGSGPVNKDFRAPPFQVGTGLVNAVCVLDSAVSFGLVRFALNDTANLQAQQELTLHNDGNTPLKLTFDIENAAGYEMLFAGGTNESPDEAPRMKASQELVPIKADAGMSIPGELELGPGESQTVSVTFTAPEGLKESALPLYSGKVLVSASNGDRLSVPYQGLGFDLFREMDHMYAGKYPFLRAGFPPKDATSFSFDLSTAAQSYPKIFSKLKWGTRELRWDIYEHGFQPSSWRYPPVAGEQGYVGSATSWEPAGRISSFNPAKHNASDLVAFPLRDQTRNALVSGSFTSTFYWFGQLADGTMVKPGNYTMRYAALKPFGNPAKSDSWSALTRDIELTHSLA</sequence>
<keyword evidence="3 9" id="KW-0732">Signal</keyword>
<organism evidence="12 13">
    <name type="scientific">Microdochium bolleyi</name>
    <dbReference type="NCBI Taxonomy" id="196109"/>
    <lineage>
        <taxon>Eukaryota</taxon>
        <taxon>Fungi</taxon>
        <taxon>Dikarya</taxon>
        <taxon>Ascomycota</taxon>
        <taxon>Pezizomycotina</taxon>
        <taxon>Sordariomycetes</taxon>
        <taxon>Xylariomycetidae</taxon>
        <taxon>Xylariales</taxon>
        <taxon>Microdochiaceae</taxon>
        <taxon>Microdochium</taxon>
    </lineage>
</organism>
<evidence type="ECO:0000256" key="4">
    <source>
        <dbReference type="ARBA" id="ARBA00022801"/>
    </source>
</evidence>
<evidence type="ECO:0000259" key="10">
    <source>
        <dbReference type="Pfam" id="PF00082"/>
    </source>
</evidence>
<dbReference type="PROSITE" id="PS00137">
    <property type="entry name" value="SUBTILASE_HIS"/>
    <property type="match status" value="1"/>
</dbReference>
<proteinExistence type="inferred from homology"/>
<keyword evidence="4 7" id="KW-0378">Hydrolase</keyword>
<feature type="domain" description="C5a peptidase/Subtilisin-like protease SBT2-like Fn3-like" evidence="11">
    <location>
        <begin position="478"/>
        <end position="598"/>
    </location>
</feature>
<dbReference type="AlphaFoldDB" id="A0A136IQN7"/>
<protein>
    <submittedName>
        <fullName evidence="12">Subtilase</fullName>
    </submittedName>
</protein>
<dbReference type="PROSITE" id="PS51892">
    <property type="entry name" value="SUBTILASE"/>
    <property type="match status" value="1"/>
</dbReference>
<dbReference type="InterPro" id="IPR022398">
    <property type="entry name" value="Peptidase_S8_His-AS"/>
</dbReference>
<keyword evidence="2 7" id="KW-0645">Protease</keyword>
<dbReference type="PANTHER" id="PTHR43806:SF66">
    <property type="entry name" value="SERIN ENDOPEPTIDASE"/>
    <property type="match status" value="1"/>
</dbReference>
<evidence type="ECO:0000256" key="5">
    <source>
        <dbReference type="ARBA" id="ARBA00022825"/>
    </source>
</evidence>
<feature type="chain" id="PRO_5007292998" evidence="9">
    <location>
        <begin position="22"/>
        <end position="780"/>
    </location>
</feature>
<dbReference type="GO" id="GO:0016020">
    <property type="term" value="C:membrane"/>
    <property type="evidence" value="ECO:0007669"/>
    <property type="project" value="InterPro"/>
</dbReference>
<name>A0A136IQN7_9PEZI</name>
<dbReference type="InterPro" id="IPR013783">
    <property type="entry name" value="Ig-like_fold"/>
</dbReference>
<accession>A0A136IQN7</accession>
<evidence type="ECO:0000259" key="11">
    <source>
        <dbReference type="Pfam" id="PF06280"/>
    </source>
</evidence>
<dbReference type="EMBL" id="KQ964263">
    <property type="protein sequence ID" value="KXJ87242.1"/>
    <property type="molecule type" value="Genomic_DNA"/>
</dbReference>
<gene>
    <name evidence="12" type="ORF">Micbo1qcDRAFT_179126</name>
</gene>
<evidence type="ECO:0000256" key="1">
    <source>
        <dbReference type="ARBA" id="ARBA00011073"/>
    </source>
</evidence>
<dbReference type="InterPro" id="IPR034187">
    <property type="entry name" value="Peptidases_S8_5"/>
</dbReference>
<dbReference type="Pfam" id="PF06280">
    <property type="entry name" value="fn3_5"/>
    <property type="match status" value="1"/>
</dbReference>
<dbReference type="InParanoid" id="A0A136IQN7"/>
<dbReference type="InterPro" id="IPR050131">
    <property type="entry name" value="Peptidase_S8_subtilisin-like"/>
</dbReference>
<feature type="active site" description="Charge relay system" evidence="6 7">
    <location>
        <position position="211"/>
    </location>
</feature>
<reference evidence="13" key="1">
    <citation type="submission" date="2016-02" db="EMBL/GenBank/DDBJ databases">
        <title>Draft genome sequence of Microdochium bolleyi, a fungal endophyte of beachgrass.</title>
        <authorList>
            <consortium name="DOE Joint Genome Institute"/>
            <person name="David A.S."/>
            <person name="May G."/>
            <person name="Haridas S."/>
            <person name="Lim J."/>
            <person name="Wang M."/>
            <person name="Labutti K."/>
            <person name="Lipzen A."/>
            <person name="Barry K."/>
            <person name="Grigoriev I.V."/>
        </authorList>
    </citation>
    <scope>NUCLEOTIDE SEQUENCE [LARGE SCALE GENOMIC DNA]</scope>
    <source>
        <strain evidence="13">J235TASD1</strain>
    </source>
</reference>
<dbReference type="PANTHER" id="PTHR43806">
    <property type="entry name" value="PEPTIDASE S8"/>
    <property type="match status" value="1"/>
</dbReference>
<dbReference type="OrthoDB" id="10256524at2759"/>
<dbReference type="GO" id="GO:0006508">
    <property type="term" value="P:proteolysis"/>
    <property type="evidence" value="ECO:0007669"/>
    <property type="project" value="UniProtKB-KW"/>
</dbReference>
<dbReference type="PROSITE" id="PS00138">
    <property type="entry name" value="SUBTILASE_SER"/>
    <property type="match status" value="1"/>
</dbReference>
<evidence type="ECO:0000256" key="2">
    <source>
        <dbReference type="ARBA" id="ARBA00022670"/>
    </source>
</evidence>
<dbReference type="InterPro" id="IPR023827">
    <property type="entry name" value="Peptidase_S8_Asp-AS"/>
</dbReference>
<dbReference type="CDD" id="cd07489">
    <property type="entry name" value="Peptidases_S8_5"/>
    <property type="match status" value="1"/>
</dbReference>
<dbReference type="Pfam" id="PF00082">
    <property type="entry name" value="Peptidase_S8"/>
    <property type="match status" value="1"/>
</dbReference>
<dbReference type="PROSITE" id="PS00136">
    <property type="entry name" value="SUBTILASE_ASP"/>
    <property type="match status" value="1"/>
</dbReference>
<evidence type="ECO:0000256" key="6">
    <source>
        <dbReference type="PIRSR" id="PIRSR615500-1"/>
    </source>
</evidence>
<evidence type="ECO:0000256" key="3">
    <source>
        <dbReference type="ARBA" id="ARBA00022729"/>
    </source>
</evidence>
<feature type="signal peptide" evidence="9">
    <location>
        <begin position="1"/>
        <end position="21"/>
    </location>
</feature>
<evidence type="ECO:0000256" key="8">
    <source>
        <dbReference type="RuleBase" id="RU003355"/>
    </source>
</evidence>
<feature type="active site" description="Charge relay system" evidence="6 7">
    <location>
        <position position="393"/>
    </location>
</feature>
<keyword evidence="13" id="KW-1185">Reference proteome</keyword>
<dbReference type="InterPro" id="IPR036852">
    <property type="entry name" value="Peptidase_S8/S53_dom_sf"/>
</dbReference>
<dbReference type="GO" id="GO:0004252">
    <property type="term" value="F:serine-type endopeptidase activity"/>
    <property type="evidence" value="ECO:0007669"/>
    <property type="project" value="UniProtKB-UniRule"/>
</dbReference>
<keyword evidence="5 7" id="KW-0720">Serine protease</keyword>
<dbReference type="Proteomes" id="UP000070501">
    <property type="component" value="Unassembled WGS sequence"/>
</dbReference>
<dbReference type="STRING" id="196109.A0A136IQN7"/>
<dbReference type="Gene3D" id="2.60.40.10">
    <property type="entry name" value="Immunoglobulins"/>
    <property type="match status" value="1"/>
</dbReference>
<evidence type="ECO:0000313" key="13">
    <source>
        <dbReference type="Proteomes" id="UP000070501"/>
    </source>
</evidence>
<dbReference type="InterPro" id="IPR015500">
    <property type="entry name" value="Peptidase_S8_subtilisin-rel"/>
</dbReference>
<dbReference type="Gene3D" id="3.40.50.200">
    <property type="entry name" value="Peptidase S8/S53 domain"/>
    <property type="match status" value="1"/>
</dbReference>
<dbReference type="SUPFAM" id="SSF52743">
    <property type="entry name" value="Subtilisin-like"/>
    <property type="match status" value="1"/>
</dbReference>